<dbReference type="PROSITE" id="PS51257">
    <property type="entry name" value="PROKAR_LIPOPROTEIN"/>
    <property type="match status" value="1"/>
</dbReference>
<keyword evidence="2" id="KW-1185">Reference proteome</keyword>
<organism evidence="1 2">
    <name type="scientific">Shinella oryzae</name>
    <dbReference type="NCBI Taxonomy" id="2871820"/>
    <lineage>
        <taxon>Bacteria</taxon>
        <taxon>Pseudomonadati</taxon>
        <taxon>Pseudomonadota</taxon>
        <taxon>Alphaproteobacteria</taxon>
        <taxon>Hyphomicrobiales</taxon>
        <taxon>Rhizobiaceae</taxon>
        <taxon>Shinella</taxon>
    </lineage>
</organism>
<proteinExistence type="predicted"/>
<dbReference type="RefSeq" id="WP_306157052.1">
    <property type="nucleotide sequence ID" value="NZ_CP132314.1"/>
</dbReference>
<reference evidence="1 2" key="1">
    <citation type="submission" date="2023-08" db="EMBL/GenBank/DDBJ databases">
        <title>Pathogen: clinical or host-associated sample.</title>
        <authorList>
            <person name="Hergert J."/>
            <person name="Casey R."/>
            <person name="Wagner J."/>
            <person name="Young E.L."/>
            <person name="Oakeson K.F."/>
        </authorList>
    </citation>
    <scope>NUCLEOTIDE SEQUENCE [LARGE SCALE GENOMIC DNA]</scope>
    <source>
        <strain evidence="1 2">UPHL-collab-2</strain>
    </source>
</reference>
<accession>A0ABY9K006</accession>
<evidence type="ECO:0000313" key="1">
    <source>
        <dbReference type="EMBL" id="WLS01871.1"/>
    </source>
</evidence>
<gene>
    <name evidence="1" type="ORF">Q9315_10485</name>
</gene>
<name>A0ABY9K006_9HYPH</name>
<protein>
    <recommendedName>
        <fullName evidence="3">Lipoprotein</fullName>
    </recommendedName>
</protein>
<dbReference type="EMBL" id="CP132314">
    <property type="protein sequence ID" value="WLS01871.1"/>
    <property type="molecule type" value="Genomic_DNA"/>
</dbReference>
<dbReference type="Proteomes" id="UP001225788">
    <property type="component" value="Chromosome"/>
</dbReference>
<sequence>MKRPLLVLVLVLLPLALLIAACQRETGPDPLKLTGKLFVFNYRLAYATYLVTLEKTQPLPEGSVVRAAFENPAGGAPLTLERKLFASLPRVVLESPDVTCVKKNHPYKVSIRVLGPGGEQLQSLETEVTSSLDQDILPAKPLVIGPAYEKNPAVFKDGKAPAHFETATCAG</sequence>
<evidence type="ECO:0000313" key="2">
    <source>
        <dbReference type="Proteomes" id="UP001225788"/>
    </source>
</evidence>
<evidence type="ECO:0008006" key="3">
    <source>
        <dbReference type="Google" id="ProtNLM"/>
    </source>
</evidence>